<dbReference type="EMBL" id="ABYI02000018">
    <property type="protein sequence ID" value="EEG74944.1"/>
    <property type="molecule type" value="Genomic_DNA"/>
</dbReference>
<dbReference type="Pfam" id="PF02811">
    <property type="entry name" value="PHP"/>
    <property type="match status" value="1"/>
</dbReference>
<dbReference type="InterPro" id="IPR016195">
    <property type="entry name" value="Pol/histidinol_Pase-like"/>
</dbReference>
<dbReference type="GO" id="GO:0042578">
    <property type="term" value="F:phosphoric ester hydrolase activity"/>
    <property type="evidence" value="ECO:0007669"/>
    <property type="project" value="TreeGrafter"/>
</dbReference>
<accession>C0BYL6</accession>
<dbReference type="SMART" id="SM00481">
    <property type="entry name" value="POLIIIAc"/>
    <property type="match status" value="1"/>
</dbReference>
<dbReference type="eggNOG" id="COG1387">
    <property type="taxonomic scope" value="Bacteria"/>
</dbReference>
<dbReference type="AlphaFoldDB" id="C0BYL6"/>
<comment type="caution">
    <text evidence="2">The sequence shown here is derived from an EMBL/GenBank/DDBJ whole genome shotgun (WGS) entry which is preliminary data.</text>
</comment>
<dbReference type="CDD" id="cd07437">
    <property type="entry name" value="PHP_HisPPase_Ycdx_like"/>
    <property type="match status" value="1"/>
</dbReference>
<sequence>MKIMVVWRYLKRTGVFQMAEQNINIAVDTHTHTLASGHAYNTLREMARMAADKGLSGLAVTEHAPEMPGTCHSFYFQNMRVIPRNMYGIELLMGVELNVMDENGSVDLPESLIRELDIAIASIHVPCYKDVLGRAEITQTYINVMEKDHIDIIGHPDDGRVPVDYEVLVKEAKRTGTLLEVNNSSLRPGGFRQDTRHNAACMLRLCKKYETMVVLGSDAHMDVDIANCRYSMEVVDEIGFPEELVANTSLEKLKACLKRNKKL</sequence>
<evidence type="ECO:0000313" key="2">
    <source>
        <dbReference type="EMBL" id="EEG74944.1"/>
    </source>
</evidence>
<dbReference type="InterPro" id="IPR050243">
    <property type="entry name" value="PHP_phosphatase"/>
</dbReference>
<dbReference type="Proteomes" id="UP000004893">
    <property type="component" value="Unassembled WGS sequence"/>
</dbReference>
<evidence type="ECO:0000259" key="1">
    <source>
        <dbReference type="SMART" id="SM00481"/>
    </source>
</evidence>
<reference evidence="2" key="1">
    <citation type="submission" date="2009-02" db="EMBL/GenBank/DDBJ databases">
        <authorList>
            <person name="Fulton L."/>
            <person name="Clifton S."/>
            <person name="Fulton B."/>
            <person name="Xu J."/>
            <person name="Minx P."/>
            <person name="Pepin K.H."/>
            <person name="Johnson M."/>
            <person name="Bhonagiri V."/>
            <person name="Nash W.E."/>
            <person name="Mardis E.R."/>
            <person name="Wilson R.K."/>
        </authorList>
    </citation>
    <scope>NUCLEOTIDE SEQUENCE [LARGE SCALE GENOMIC DNA]</scope>
    <source>
        <strain evidence="2">DSM 15053</strain>
    </source>
</reference>
<name>C0BYL6_9FIRM</name>
<proteinExistence type="predicted"/>
<dbReference type="HOGENOM" id="CLU_061999_0_1_9"/>
<dbReference type="Gene3D" id="3.20.20.140">
    <property type="entry name" value="Metal-dependent hydrolases"/>
    <property type="match status" value="1"/>
</dbReference>
<protein>
    <submittedName>
        <fullName evidence="2">PHP domain protein</fullName>
        <ecNumber evidence="2">3.1.3.-</ecNumber>
    </submittedName>
</protein>
<dbReference type="GO" id="GO:0008270">
    <property type="term" value="F:zinc ion binding"/>
    <property type="evidence" value="ECO:0007669"/>
    <property type="project" value="TreeGrafter"/>
</dbReference>
<dbReference type="SUPFAM" id="SSF89550">
    <property type="entry name" value="PHP domain-like"/>
    <property type="match status" value="1"/>
</dbReference>
<dbReference type="EC" id="3.1.3.-" evidence="2"/>
<dbReference type="PANTHER" id="PTHR36928">
    <property type="entry name" value="PHOSPHATASE YCDX-RELATED"/>
    <property type="match status" value="1"/>
</dbReference>
<dbReference type="GO" id="GO:0005829">
    <property type="term" value="C:cytosol"/>
    <property type="evidence" value="ECO:0007669"/>
    <property type="project" value="TreeGrafter"/>
</dbReference>
<dbReference type="NCBIfam" id="NF006702">
    <property type="entry name" value="PRK09248.1"/>
    <property type="match status" value="1"/>
</dbReference>
<dbReference type="PANTHER" id="PTHR36928:SF1">
    <property type="entry name" value="PHOSPHATASE YCDX-RELATED"/>
    <property type="match status" value="1"/>
</dbReference>
<organism evidence="2 3">
    <name type="scientific">[Clostridium] hylemonae DSM 15053</name>
    <dbReference type="NCBI Taxonomy" id="553973"/>
    <lineage>
        <taxon>Bacteria</taxon>
        <taxon>Bacillati</taxon>
        <taxon>Bacillota</taxon>
        <taxon>Clostridia</taxon>
        <taxon>Lachnospirales</taxon>
        <taxon>Lachnospiraceae</taxon>
    </lineage>
</organism>
<keyword evidence="3" id="KW-1185">Reference proteome</keyword>
<dbReference type="InterPro" id="IPR003141">
    <property type="entry name" value="Pol/His_phosphatase_N"/>
</dbReference>
<dbReference type="InterPro" id="IPR004013">
    <property type="entry name" value="PHP_dom"/>
</dbReference>
<reference evidence="2" key="2">
    <citation type="submission" date="2013-06" db="EMBL/GenBank/DDBJ databases">
        <title>Draft genome sequence of Clostridium hylemonae (DSM 15053).</title>
        <authorList>
            <person name="Sudarsanam P."/>
            <person name="Ley R."/>
            <person name="Guruge J."/>
            <person name="Turnbaugh P.J."/>
            <person name="Mahowald M."/>
            <person name="Liep D."/>
            <person name="Gordon J."/>
        </authorList>
    </citation>
    <scope>NUCLEOTIDE SEQUENCE</scope>
    <source>
        <strain evidence="2">DSM 15053</strain>
    </source>
</reference>
<feature type="domain" description="Polymerase/histidinol phosphatase N-terminal" evidence="1">
    <location>
        <begin position="27"/>
        <end position="101"/>
    </location>
</feature>
<evidence type="ECO:0000313" key="3">
    <source>
        <dbReference type="Proteomes" id="UP000004893"/>
    </source>
</evidence>
<gene>
    <name evidence="2" type="ORF">CLOHYLEM_04905</name>
</gene>
<keyword evidence="2" id="KW-0378">Hydrolase</keyword>
<dbReference type="STRING" id="553973.CLOHYLEM_04905"/>